<name>A0ABS2CGE1_9MICO</name>
<gene>
    <name evidence="1" type="ORF">JQN70_00870</name>
</gene>
<accession>A0ABS2CGE1</accession>
<dbReference type="PANTHER" id="PTHR37816:SF1">
    <property type="entry name" value="TOXIN"/>
    <property type="match status" value="1"/>
</dbReference>
<dbReference type="Proteomes" id="UP001430172">
    <property type="component" value="Unassembled WGS sequence"/>
</dbReference>
<evidence type="ECO:0000313" key="1">
    <source>
        <dbReference type="EMBL" id="MBM6398933.1"/>
    </source>
</evidence>
<dbReference type="InterPro" id="IPR052922">
    <property type="entry name" value="Cytidylate_Kinase-2"/>
</dbReference>
<keyword evidence="1" id="KW-0418">Kinase</keyword>
<dbReference type="RefSeq" id="WP_204129430.1">
    <property type="nucleotide sequence ID" value="NZ_JAFDVD010000003.1"/>
</dbReference>
<dbReference type="PANTHER" id="PTHR37816">
    <property type="entry name" value="YALI0E33011P"/>
    <property type="match status" value="1"/>
</dbReference>
<comment type="caution">
    <text evidence="1">The sequence shown here is derived from an EMBL/GenBank/DDBJ whole genome shotgun (WGS) entry which is preliminary data.</text>
</comment>
<sequence length="187" mass="20671">MLLDGPFDLARHRRVVIVGVTGSGKSSLAVRLAAIGGMPHVRIDDLMWRPGWVQLDAAAQADAVAPHVGADAWVLDGLWTATREVVLPRTDLVIALDYPRRVSLGRLLNRTVHRIRTHEEVCGGNTDTWGKALSRDSIVAWHFRSFDRKHAQIESMVASPDGPPVLRLTDPRRTESWLRSLEHAAAA</sequence>
<organism evidence="1 2">
    <name type="scientific">Phycicoccus sonneratiae</name>
    <dbReference type="NCBI Taxonomy" id="2807628"/>
    <lineage>
        <taxon>Bacteria</taxon>
        <taxon>Bacillati</taxon>
        <taxon>Actinomycetota</taxon>
        <taxon>Actinomycetes</taxon>
        <taxon>Micrococcales</taxon>
        <taxon>Intrasporangiaceae</taxon>
        <taxon>Phycicoccus</taxon>
    </lineage>
</organism>
<dbReference type="Gene3D" id="3.40.50.300">
    <property type="entry name" value="P-loop containing nucleotide triphosphate hydrolases"/>
    <property type="match status" value="1"/>
</dbReference>
<reference evidence="1" key="1">
    <citation type="submission" date="2021-02" db="EMBL/GenBank/DDBJ databases">
        <title>Phycicoccus sp. MQZ13P-5T, whole genome shotgun sequence.</title>
        <authorList>
            <person name="Tuo L."/>
        </authorList>
    </citation>
    <scope>NUCLEOTIDE SEQUENCE</scope>
    <source>
        <strain evidence="1">MQZ13P-5</strain>
    </source>
</reference>
<protein>
    <submittedName>
        <fullName evidence="1">Adenylate kinase</fullName>
    </submittedName>
</protein>
<keyword evidence="2" id="KW-1185">Reference proteome</keyword>
<dbReference type="InterPro" id="IPR027417">
    <property type="entry name" value="P-loop_NTPase"/>
</dbReference>
<proteinExistence type="predicted"/>
<keyword evidence="1" id="KW-0808">Transferase</keyword>
<dbReference type="SUPFAM" id="SSF52540">
    <property type="entry name" value="P-loop containing nucleoside triphosphate hydrolases"/>
    <property type="match status" value="1"/>
</dbReference>
<dbReference type="EMBL" id="JAFDVD010000003">
    <property type="protein sequence ID" value="MBM6398933.1"/>
    <property type="molecule type" value="Genomic_DNA"/>
</dbReference>
<evidence type="ECO:0000313" key="2">
    <source>
        <dbReference type="Proteomes" id="UP001430172"/>
    </source>
</evidence>
<dbReference type="GO" id="GO:0016301">
    <property type="term" value="F:kinase activity"/>
    <property type="evidence" value="ECO:0007669"/>
    <property type="project" value="UniProtKB-KW"/>
</dbReference>